<proteinExistence type="predicted"/>
<dbReference type="AlphaFoldDB" id="A0A172U0Z9"/>
<accession>A0A172U0Z9</accession>
<dbReference type="EMBL" id="CP011390">
    <property type="protein sequence ID" value="ANE52677.1"/>
    <property type="molecule type" value="Genomic_DNA"/>
</dbReference>
<evidence type="ECO:0008006" key="3">
    <source>
        <dbReference type="Google" id="ProtNLM"/>
    </source>
</evidence>
<dbReference type="Proteomes" id="UP000077177">
    <property type="component" value="Chromosome"/>
</dbReference>
<evidence type="ECO:0000313" key="2">
    <source>
        <dbReference type="Proteomes" id="UP000077177"/>
    </source>
</evidence>
<dbReference type="KEGG" id="fla:SY85_21535"/>
<reference evidence="1 2" key="2">
    <citation type="journal article" date="2016" name="Int. J. Syst. Evol. Microbiol.">
        <title>Flavisolibacter tropicus sp. nov., isolated from tropical soil.</title>
        <authorList>
            <person name="Lee J.J."/>
            <person name="Kang M.S."/>
            <person name="Kim G.S."/>
            <person name="Lee C.S."/>
            <person name="Lim S."/>
            <person name="Lee J."/>
            <person name="Roh S.H."/>
            <person name="Kang H."/>
            <person name="Ha J.M."/>
            <person name="Bae S."/>
            <person name="Jung H.Y."/>
            <person name="Kim M.K."/>
        </authorList>
    </citation>
    <scope>NUCLEOTIDE SEQUENCE [LARGE SCALE GENOMIC DNA]</scope>
    <source>
        <strain evidence="1 2">LCS9</strain>
    </source>
</reference>
<dbReference type="GO" id="GO:0015035">
    <property type="term" value="F:protein-disulfide reductase activity"/>
    <property type="evidence" value="ECO:0007669"/>
    <property type="project" value="InterPro"/>
</dbReference>
<dbReference type="OrthoDB" id="9785438at2"/>
<keyword evidence="2" id="KW-1185">Reference proteome</keyword>
<protein>
    <recommendedName>
        <fullName evidence="3">Thiol-disulfide oxidoreductase</fullName>
    </recommendedName>
</protein>
<name>A0A172U0Z9_9BACT</name>
<dbReference type="PANTHER" id="PTHR33639">
    <property type="entry name" value="THIOL-DISULFIDE OXIDOREDUCTASE DCC"/>
    <property type="match status" value="1"/>
</dbReference>
<dbReference type="InterPro" id="IPR007263">
    <property type="entry name" value="DCC1-like"/>
</dbReference>
<dbReference type="InterPro" id="IPR052927">
    <property type="entry name" value="DCC_oxidoreductase"/>
</dbReference>
<organism evidence="1 2">
    <name type="scientific">Flavisolibacter tropicus</name>
    <dbReference type="NCBI Taxonomy" id="1492898"/>
    <lineage>
        <taxon>Bacteria</taxon>
        <taxon>Pseudomonadati</taxon>
        <taxon>Bacteroidota</taxon>
        <taxon>Chitinophagia</taxon>
        <taxon>Chitinophagales</taxon>
        <taxon>Chitinophagaceae</taxon>
        <taxon>Flavisolibacter</taxon>
    </lineage>
</organism>
<dbReference type="RefSeq" id="WP_066407574.1">
    <property type="nucleotide sequence ID" value="NZ_CP011390.1"/>
</dbReference>
<sequence length="133" mass="15871">MTESPIILFDGVCNFCNSTVNFILRLDKKQVFRFAALQSKAGQELLKEHHFSQEDFNTFLFIESGKPYTASTAALRLVRYLPWYWQWAQLFWLTPRFIRDGIYRLIANNRYNWFGKRETCMIPSSAVRKRFLE</sequence>
<dbReference type="Pfam" id="PF04134">
    <property type="entry name" value="DCC1-like"/>
    <property type="match status" value="1"/>
</dbReference>
<reference evidence="2" key="1">
    <citation type="submission" date="2015-01" db="EMBL/GenBank/DDBJ databases">
        <title>Flavisolibacter sp./LCS9/ whole genome sequencing.</title>
        <authorList>
            <person name="Kim M.K."/>
            <person name="Srinivasan S."/>
            <person name="Lee J.-J."/>
        </authorList>
    </citation>
    <scope>NUCLEOTIDE SEQUENCE [LARGE SCALE GENOMIC DNA]</scope>
    <source>
        <strain evidence="2">LCS9</strain>
    </source>
</reference>
<dbReference type="PANTHER" id="PTHR33639:SF2">
    <property type="entry name" value="DUF393 DOMAIN-CONTAINING PROTEIN"/>
    <property type="match status" value="1"/>
</dbReference>
<evidence type="ECO:0000313" key="1">
    <source>
        <dbReference type="EMBL" id="ANE52677.1"/>
    </source>
</evidence>
<gene>
    <name evidence="1" type="ORF">SY85_21535</name>
</gene>